<organism evidence="1 2">
    <name type="scientific">Candidatus Collierbacteria bacterium RIFCSPHIGHO2_02_FULL_49_10</name>
    <dbReference type="NCBI Taxonomy" id="1817723"/>
    <lineage>
        <taxon>Bacteria</taxon>
        <taxon>Candidatus Collieribacteriota</taxon>
    </lineage>
</organism>
<dbReference type="PROSITE" id="PS51318">
    <property type="entry name" value="TAT"/>
    <property type="match status" value="1"/>
</dbReference>
<gene>
    <name evidence="1" type="ORF">A3D09_01485</name>
</gene>
<comment type="caution">
    <text evidence="1">The sequence shown here is derived from an EMBL/GenBank/DDBJ whole genome shotgun (WGS) entry which is preliminary data.</text>
</comment>
<dbReference type="Gene3D" id="3.20.20.80">
    <property type="entry name" value="Glycosidases"/>
    <property type="match status" value="1"/>
</dbReference>
<accession>A0A1F5ESQ4</accession>
<dbReference type="InterPro" id="IPR006311">
    <property type="entry name" value="TAT_signal"/>
</dbReference>
<proteinExistence type="predicted"/>
<dbReference type="InterPro" id="IPR017853">
    <property type="entry name" value="GH"/>
</dbReference>
<name>A0A1F5ESQ4_9BACT</name>
<evidence type="ECO:0000313" key="1">
    <source>
        <dbReference type="EMBL" id="OGD70437.1"/>
    </source>
</evidence>
<protein>
    <submittedName>
        <fullName evidence="1">Uncharacterized protein</fullName>
    </submittedName>
</protein>
<sequence>MSRRYVSRREFLKISGAASTGLALTAIPEELLALLERPGEPLARGVLTDIGGKPYGSPVEILGGDKYFQYQILDKKRTRRVLIKTVQVTEGYPFPEVVTSPRIGIRLDSPNLMKHVAPSGAVSVRIYGYIEDVGVRGSVVENALSAAEAQGLSPLLVFAPTWPREDNYIRDKVFGVIDYHPTTVFNIGNEPDNKYVQFWQGQDLVSFAHFAMTTLGAIWERSWSQGGSTLAVISAVQDIKNQRRYLETLRDAGMNFGNPFLKFGLHTYQSVNDLVYKIPIVRNAFSRVGVKKPALWVTEGGVTYPGWSKWITLEMAIEAFRQRIERFYVHTLIDGDEGFELMSNDGSVHLPTYYGFQSLARRL</sequence>
<dbReference type="Proteomes" id="UP000177390">
    <property type="component" value="Unassembled WGS sequence"/>
</dbReference>
<dbReference type="SUPFAM" id="SSF51445">
    <property type="entry name" value="(Trans)glycosidases"/>
    <property type="match status" value="1"/>
</dbReference>
<reference evidence="1 2" key="1">
    <citation type="journal article" date="2016" name="Nat. Commun.">
        <title>Thousands of microbial genomes shed light on interconnected biogeochemical processes in an aquifer system.</title>
        <authorList>
            <person name="Anantharaman K."/>
            <person name="Brown C.T."/>
            <person name="Hug L.A."/>
            <person name="Sharon I."/>
            <person name="Castelle C.J."/>
            <person name="Probst A.J."/>
            <person name="Thomas B.C."/>
            <person name="Singh A."/>
            <person name="Wilkins M.J."/>
            <person name="Karaoz U."/>
            <person name="Brodie E.L."/>
            <person name="Williams K.H."/>
            <person name="Hubbard S.S."/>
            <person name="Banfield J.F."/>
        </authorList>
    </citation>
    <scope>NUCLEOTIDE SEQUENCE [LARGE SCALE GENOMIC DNA]</scope>
</reference>
<evidence type="ECO:0000313" key="2">
    <source>
        <dbReference type="Proteomes" id="UP000177390"/>
    </source>
</evidence>
<dbReference type="AlphaFoldDB" id="A0A1F5ESQ4"/>
<dbReference type="EMBL" id="MFAH01000055">
    <property type="protein sequence ID" value="OGD70437.1"/>
    <property type="molecule type" value="Genomic_DNA"/>
</dbReference>